<dbReference type="CDD" id="cd16440">
    <property type="entry name" value="beta_Kdo_transferase_KpsC_1"/>
    <property type="match status" value="1"/>
</dbReference>
<evidence type="ECO:0000313" key="1">
    <source>
        <dbReference type="EMBL" id="SMC12603.1"/>
    </source>
</evidence>
<accession>A0A1X7BSM2</accession>
<proteinExistence type="predicted"/>
<evidence type="ECO:0000313" key="2">
    <source>
        <dbReference type="Proteomes" id="UP000193224"/>
    </source>
</evidence>
<reference evidence="1 2" key="1">
    <citation type="submission" date="2017-03" db="EMBL/GenBank/DDBJ databases">
        <authorList>
            <person name="Afonso C.L."/>
            <person name="Miller P.J."/>
            <person name="Scott M.A."/>
            <person name="Spackman E."/>
            <person name="Goraichik I."/>
            <person name="Dimitrov K.M."/>
            <person name="Suarez D.L."/>
            <person name="Swayne D.E."/>
        </authorList>
    </citation>
    <scope>NUCLEOTIDE SEQUENCE [LARGE SCALE GENOMIC DNA]</scope>
    <source>
        <strain evidence="1 2">CECT 7745</strain>
    </source>
</reference>
<dbReference type="Proteomes" id="UP000193224">
    <property type="component" value="Unassembled WGS sequence"/>
</dbReference>
<dbReference type="GO" id="GO:0000271">
    <property type="term" value="P:polysaccharide biosynthetic process"/>
    <property type="evidence" value="ECO:0007669"/>
    <property type="project" value="InterPro"/>
</dbReference>
<keyword evidence="2" id="KW-1185">Reference proteome</keyword>
<protein>
    <submittedName>
        <fullName evidence="1">Capsule polysaccharide biosynthesis protein</fullName>
    </submittedName>
</protein>
<dbReference type="OrthoDB" id="543755at2"/>
<dbReference type="AlphaFoldDB" id="A0A1X7BSM2"/>
<dbReference type="CDD" id="cd16439">
    <property type="entry name" value="beta_Kdo_transferase_KpsC_2"/>
    <property type="match status" value="1"/>
</dbReference>
<sequence length="674" mass="74637">MSAPADASPAEASTPRRVFYFNAGFLRQRRIRRILALAGYPLQLGKPGPDDQIAVWGHSPYAKRGEAVAAQTGAELIRVEDAFLRSVKPGRDNDLPLGLVIDRRGIHFDSSQPSDLEHLLAAHPLDDTALMNRARAAIAYLQEAHLSKYNAFDPAAPCPDPGYVLVIDQTRGDASVTHGQADANTFREMLYYAQEDNPGAKILIKTHPETVAGHRPGYFGPEDASDRVTLLSDPVSPWALFEGAVAVYTVSSQLGFEAIFAGHRPQVFGQPFYAGWGLSDDRHPVHLTRRGRNLSRAQLFAAAMILYPAWYDPHRDRLCEIEDTLAILDAKTRCWREDRRGWAAHGMRLWKRKPLQRFFGQHRRIVFRNSKTPDPDRPAMVWAAKADQAPDTAVRVEDGFLRSRGLGAELVPPLSLVCDDLGIYYDPHRPSRLENWIIKRAELREDQDIRATRLINRITELGLTKYNLGGALPELPRGHRILVPGQVEDDASIQLGAGEISTNLALLRRVREENPDAVILYKPHPDVEAGLRTGDVDQSEIAELADMIVVQGDPAQLLQQVNEVWTMTSLMGFEALIRGVPVVTTGAPFYAGWGLTRDLGDIPGRRTARPDLTGLVHASLIDYPRYFDPVTGTACPVEVAMDRLASGAIPHPGAGNRLLAKLQGCFASYAGFWR</sequence>
<name>A0A1X7BSM2_9RHOB</name>
<dbReference type="InterPro" id="IPR007833">
    <property type="entry name" value="Capsule_polysaccharide_synth"/>
</dbReference>
<organism evidence="1 2">
    <name type="scientific">Roseovarius aestuarii</name>
    <dbReference type="NCBI Taxonomy" id="475083"/>
    <lineage>
        <taxon>Bacteria</taxon>
        <taxon>Pseudomonadati</taxon>
        <taxon>Pseudomonadota</taxon>
        <taxon>Alphaproteobacteria</taxon>
        <taxon>Rhodobacterales</taxon>
        <taxon>Roseobacteraceae</taxon>
        <taxon>Roseovarius</taxon>
    </lineage>
</organism>
<dbReference type="Pfam" id="PF05159">
    <property type="entry name" value="Capsule_synth"/>
    <property type="match status" value="3"/>
</dbReference>
<dbReference type="GO" id="GO:0015774">
    <property type="term" value="P:polysaccharide transport"/>
    <property type="evidence" value="ECO:0007669"/>
    <property type="project" value="InterPro"/>
</dbReference>
<gene>
    <name evidence="1" type="ORF">ROA7745_02431</name>
</gene>
<dbReference type="RefSeq" id="WP_085800553.1">
    <property type="nucleotide sequence ID" value="NZ_FWXB01000008.1"/>
</dbReference>
<dbReference type="EMBL" id="FWXB01000008">
    <property type="protein sequence ID" value="SMC12603.1"/>
    <property type="molecule type" value="Genomic_DNA"/>
</dbReference>